<dbReference type="KEGG" id="ftj:FTUN_0018"/>
<sequence length="174" mass="19884">MPRLAYVTDAGDNETTYFDAVLRPMVHPRTGEKLVWQRILDFYHAMERVWTLADVLFGDDTRGRWAWGRRMGTLLKKPNGPFRVLHAAAALKARRVLNGVAGAEYQKASNYLRTRTQWMQYAEYARLQLPLGSGIVEAACKTIYTQRLKLSGMRWTKAGAQVIPGWAHYEPVTL</sequence>
<evidence type="ECO:0000313" key="2">
    <source>
        <dbReference type="Proteomes" id="UP000503447"/>
    </source>
</evidence>
<protein>
    <recommendedName>
        <fullName evidence="3">Mobile element protein</fullName>
    </recommendedName>
</protein>
<evidence type="ECO:0008006" key="3">
    <source>
        <dbReference type="Google" id="ProtNLM"/>
    </source>
</evidence>
<dbReference type="Proteomes" id="UP000503447">
    <property type="component" value="Chromosome"/>
</dbReference>
<name>A0A6M5YHU4_9BACT</name>
<organism evidence="1 2">
    <name type="scientific">Frigoriglobus tundricola</name>
    <dbReference type="NCBI Taxonomy" id="2774151"/>
    <lineage>
        <taxon>Bacteria</taxon>
        <taxon>Pseudomonadati</taxon>
        <taxon>Planctomycetota</taxon>
        <taxon>Planctomycetia</taxon>
        <taxon>Gemmatales</taxon>
        <taxon>Gemmataceae</taxon>
        <taxon>Frigoriglobus</taxon>
    </lineage>
</organism>
<dbReference type="EMBL" id="CP053452">
    <property type="protein sequence ID" value="QJW92522.1"/>
    <property type="molecule type" value="Genomic_DNA"/>
</dbReference>
<keyword evidence="2" id="KW-1185">Reference proteome</keyword>
<gene>
    <name evidence="1" type="ORF">FTUN_0018</name>
</gene>
<reference evidence="2" key="1">
    <citation type="submission" date="2020-05" db="EMBL/GenBank/DDBJ databases">
        <title>Frigoriglobus tundricola gen. nov., sp. nov., a psychrotolerant cellulolytic planctomycete of the family Gemmataceae with two divergent copies of 16S rRNA gene.</title>
        <authorList>
            <person name="Kulichevskaya I.S."/>
            <person name="Ivanova A.A."/>
            <person name="Naumoff D.G."/>
            <person name="Beletsky A.V."/>
            <person name="Rijpstra W.I.C."/>
            <person name="Sinninghe Damste J.S."/>
            <person name="Mardanov A.V."/>
            <person name="Ravin N.V."/>
            <person name="Dedysh S.N."/>
        </authorList>
    </citation>
    <scope>NUCLEOTIDE SEQUENCE [LARGE SCALE GENOMIC DNA]</scope>
    <source>
        <strain evidence="2">PL17</strain>
    </source>
</reference>
<dbReference type="RefSeq" id="WP_171468907.1">
    <property type="nucleotide sequence ID" value="NZ_CP053452.2"/>
</dbReference>
<evidence type="ECO:0000313" key="1">
    <source>
        <dbReference type="EMBL" id="QJW92522.1"/>
    </source>
</evidence>
<dbReference type="AlphaFoldDB" id="A0A6M5YHU4"/>
<proteinExistence type="predicted"/>
<accession>A0A6M5YHU4</accession>